<keyword evidence="3" id="KW-0964">Secreted</keyword>
<dbReference type="GO" id="GO:0005886">
    <property type="term" value="C:plasma membrane"/>
    <property type="evidence" value="ECO:0007669"/>
    <property type="project" value="TreeGrafter"/>
</dbReference>
<dbReference type="Pfam" id="PF07534">
    <property type="entry name" value="TLD"/>
    <property type="match status" value="1"/>
</dbReference>
<keyword evidence="9" id="KW-1185">Reference proteome</keyword>
<feature type="region of interest" description="Disordered" evidence="6">
    <location>
        <begin position="1"/>
        <end position="28"/>
    </location>
</feature>
<dbReference type="OrthoDB" id="289228at2759"/>
<dbReference type="SMART" id="SM00584">
    <property type="entry name" value="TLDc"/>
    <property type="match status" value="1"/>
</dbReference>
<dbReference type="SUPFAM" id="SSF52058">
    <property type="entry name" value="L domain-like"/>
    <property type="match status" value="2"/>
</dbReference>
<evidence type="ECO:0000256" key="4">
    <source>
        <dbReference type="ARBA" id="ARBA00022729"/>
    </source>
</evidence>
<proteinExistence type="predicted"/>
<evidence type="ECO:0000313" key="8">
    <source>
        <dbReference type="EMBL" id="KAG0302507.1"/>
    </source>
</evidence>
<dbReference type="PANTHER" id="PTHR31018">
    <property type="entry name" value="SPORULATION-SPECIFIC PROTEIN-RELATED"/>
    <property type="match status" value="1"/>
</dbReference>
<feature type="region of interest" description="Disordered" evidence="6">
    <location>
        <begin position="512"/>
        <end position="537"/>
    </location>
</feature>
<reference evidence="8" key="1">
    <citation type="journal article" date="2020" name="Fungal Divers.">
        <title>Resolving the Mortierellaceae phylogeny through synthesis of multi-gene phylogenetics and phylogenomics.</title>
        <authorList>
            <person name="Vandepol N."/>
            <person name="Liber J."/>
            <person name="Desiro A."/>
            <person name="Na H."/>
            <person name="Kennedy M."/>
            <person name="Barry K."/>
            <person name="Grigoriev I.V."/>
            <person name="Miller A.N."/>
            <person name="O'Donnell K."/>
            <person name="Stajich J.E."/>
            <person name="Bonito G."/>
        </authorList>
    </citation>
    <scope>NUCLEOTIDE SEQUENCE</scope>
    <source>
        <strain evidence="8">NVP60</strain>
    </source>
</reference>
<dbReference type="PANTHER" id="PTHR31018:SF3">
    <property type="entry name" value="RECEPTOR PROTEIN-TYROSINE KINASE"/>
    <property type="match status" value="1"/>
</dbReference>
<dbReference type="GO" id="GO:0031505">
    <property type="term" value="P:fungal-type cell wall organization"/>
    <property type="evidence" value="ECO:0007669"/>
    <property type="project" value="TreeGrafter"/>
</dbReference>
<feature type="compositionally biased region" description="Polar residues" evidence="6">
    <location>
        <begin position="582"/>
        <end position="597"/>
    </location>
</feature>
<feature type="region of interest" description="Disordered" evidence="6">
    <location>
        <begin position="454"/>
        <end position="477"/>
    </location>
</feature>
<dbReference type="GO" id="GO:0009277">
    <property type="term" value="C:fungal-type cell wall"/>
    <property type="evidence" value="ECO:0007669"/>
    <property type="project" value="TreeGrafter"/>
</dbReference>
<name>A0A9P6QXF6_9FUNG</name>
<evidence type="ECO:0000259" key="7">
    <source>
        <dbReference type="PROSITE" id="PS51886"/>
    </source>
</evidence>
<feature type="region of interest" description="Disordered" evidence="6">
    <location>
        <begin position="582"/>
        <end position="620"/>
    </location>
</feature>
<gene>
    <name evidence="8" type="ORF">BGZ97_002319</name>
</gene>
<dbReference type="InterPro" id="IPR051648">
    <property type="entry name" value="CWI-Assembly_Regulator"/>
</dbReference>
<dbReference type="InterPro" id="IPR036941">
    <property type="entry name" value="Rcpt_L-dom_sf"/>
</dbReference>
<sequence length="1095" mass="117997">MGAVQSLLGQDAPTQLDANSRRPSVEPLHLSRVSSKLQRDLATKFSDIELLSLRQLLAQLKTTQDKQEKTNQSDSSSSNSQQQQHKARKAAGITEATFVEYLGFPDDHCRAGHLFFRSFHNLAVYPDSPDSFPSRETPHNLVLRDFIKPLALYCNKVDPNTLLDVKPLKAIFESFAEVTYKDHQLSEPAAETHHPSTTDTENKLPLEEQGSLQKSRTMEDSLKDLTLQSNFEWNPDEDDSIEQGSLVKATDLVEVLVGLFWLIQRLLQDPSGKTSPHTEATKRSNRQRAAQIVEHIIQYSRTSNHVHEPIDIRTETIDFGMFSKYTMRNAPYLFDVLSPYFYSIFLIGNTLNRISTPAATTVGKLILPGTSPIPTINTTSGILTPENIALVSWFVPFKSASPSLTCLYNGSAHGFSMNQFEVHVCKYPAPTLLLLLVERQTTVTPTVARRQSISFGSSSTRQRTSISSNSPPYNSSWESIGHRSSFDKLAGRSPVTPVSAGSPLDAIVDEPSAEAAPNTQGNDTETSPTKVTPRKTQKERMILGAYVTETWKVSKSGWGNDSFALFELSPCFEVFPAKKTPGTGSTATGLPISTSSRPGGRATRTSPTIGSGTSSGASAAPSNRHYIHFLKNAGVGFGGRESESCMLYMDDNLRYGNYRQDFAGGNVYMSAGGARQAGFEVDFEIVECEVWGLGGPEAKARQQKEWDFEQREANQCGNQIVASSEADIATLAACSTFSGSLTIQGLTSLNAVALPALQSLTGTIKIASNPHLTTLHLDNLQSSTGTITLYNNTLLSAINAPHLKTLNALEIVTAPSLRQLSLSNVQSVNSFKVEDSGLDNSGIVPWSTFQKAADIGISNNKFLKTIDIPLLDAVSGRFIIAANGLMEGKGEGASLNLQNLTTISNCTLRHLTDLHLPSLTAVSASLAFDETNLPVIHAPLLKTIGQTLSIVSNNILNNISFPELTSIGGALLIANNTLLTSVAGFGKLKDISGVLNMRGDFVNVSFPEVSSVQGGMSILSSSKDFDCSTLSKVKAGARGKTVICQAQVKSAKPTNGKGDGEDASLNGASSLTSTSTQGAIWAAVALISGLASYAL</sequence>
<organism evidence="8 9">
    <name type="scientific">Linnemannia gamsii</name>
    <dbReference type="NCBI Taxonomy" id="64522"/>
    <lineage>
        <taxon>Eukaryota</taxon>
        <taxon>Fungi</taxon>
        <taxon>Fungi incertae sedis</taxon>
        <taxon>Mucoromycota</taxon>
        <taxon>Mortierellomycotina</taxon>
        <taxon>Mortierellomycetes</taxon>
        <taxon>Mortierellales</taxon>
        <taxon>Mortierellaceae</taxon>
        <taxon>Linnemannia</taxon>
    </lineage>
</organism>
<dbReference type="AlphaFoldDB" id="A0A9P6QXF6"/>
<feature type="domain" description="TLDc" evidence="7">
    <location>
        <begin position="381"/>
        <end position="694"/>
    </location>
</feature>
<evidence type="ECO:0000256" key="6">
    <source>
        <dbReference type="SAM" id="MobiDB-lite"/>
    </source>
</evidence>
<keyword evidence="5" id="KW-0325">Glycoprotein</keyword>
<feature type="compositionally biased region" description="Polar residues" evidence="6">
    <location>
        <begin position="517"/>
        <end position="530"/>
    </location>
</feature>
<feature type="compositionally biased region" description="Low complexity" evidence="6">
    <location>
        <begin position="72"/>
        <end position="84"/>
    </location>
</feature>
<dbReference type="InterPro" id="IPR006571">
    <property type="entry name" value="TLDc_dom"/>
</dbReference>
<evidence type="ECO:0000256" key="1">
    <source>
        <dbReference type="ARBA" id="ARBA00004191"/>
    </source>
</evidence>
<comment type="caution">
    <text evidence="8">The sequence shown here is derived from an EMBL/GenBank/DDBJ whole genome shotgun (WGS) entry which is preliminary data.</text>
</comment>
<accession>A0A9P6QXF6</accession>
<evidence type="ECO:0000313" key="9">
    <source>
        <dbReference type="Proteomes" id="UP000823405"/>
    </source>
</evidence>
<dbReference type="GO" id="GO:0009986">
    <property type="term" value="C:cell surface"/>
    <property type="evidence" value="ECO:0007669"/>
    <property type="project" value="TreeGrafter"/>
</dbReference>
<evidence type="ECO:0000256" key="5">
    <source>
        <dbReference type="ARBA" id="ARBA00023180"/>
    </source>
</evidence>
<keyword evidence="4" id="KW-0732">Signal</keyword>
<comment type="subcellular location">
    <subcellularLocation>
        <location evidence="1">Secreted</location>
        <location evidence="1">Cell wall</location>
    </subcellularLocation>
</comment>
<feature type="compositionally biased region" description="Basic and acidic residues" evidence="6">
    <location>
        <begin position="184"/>
        <end position="206"/>
    </location>
</feature>
<dbReference type="Gene3D" id="3.80.20.20">
    <property type="entry name" value="Receptor L-domain"/>
    <property type="match status" value="1"/>
</dbReference>
<dbReference type="EMBL" id="JAAAIN010001504">
    <property type="protein sequence ID" value="KAG0302507.1"/>
    <property type="molecule type" value="Genomic_DNA"/>
</dbReference>
<feature type="region of interest" description="Disordered" evidence="6">
    <location>
        <begin position="64"/>
        <end position="89"/>
    </location>
</feature>
<protein>
    <recommendedName>
        <fullName evidence="7">TLDc domain-containing protein</fullName>
    </recommendedName>
</protein>
<keyword evidence="2" id="KW-0134">Cell wall</keyword>
<feature type="compositionally biased region" description="Low complexity" evidence="6">
    <location>
        <begin position="605"/>
        <end position="620"/>
    </location>
</feature>
<feature type="compositionally biased region" description="Low complexity" evidence="6">
    <location>
        <begin position="457"/>
        <end position="477"/>
    </location>
</feature>
<evidence type="ECO:0000256" key="2">
    <source>
        <dbReference type="ARBA" id="ARBA00022512"/>
    </source>
</evidence>
<dbReference type="PROSITE" id="PS51886">
    <property type="entry name" value="TLDC"/>
    <property type="match status" value="1"/>
</dbReference>
<feature type="region of interest" description="Disordered" evidence="6">
    <location>
        <begin position="184"/>
        <end position="216"/>
    </location>
</feature>
<evidence type="ECO:0000256" key="3">
    <source>
        <dbReference type="ARBA" id="ARBA00022525"/>
    </source>
</evidence>
<dbReference type="Proteomes" id="UP000823405">
    <property type="component" value="Unassembled WGS sequence"/>
</dbReference>